<feature type="transmembrane region" description="Helical" evidence="2">
    <location>
        <begin position="141"/>
        <end position="162"/>
    </location>
</feature>
<keyword evidence="2" id="KW-0812">Transmembrane</keyword>
<feature type="transmembrane region" description="Helical" evidence="2">
    <location>
        <begin position="269"/>
        <end position="286"/>
    </location>
</feature>
<organism evidence="3 4">
    <name type="scientific">Novosphingobium pentaromativorans</name>
    <dbReference type="NCBI Taxonomy" id="205844"/>
    <lineage>
        <taxon>Bacteria</taxon>
        <taxon>Pseudomonadati</taxon>
        <taxon>Pseudomonadota</taxon>
        <taxon>Alphaproteobacteria</taxon>
        <taxon>Sphingomonadales</taxon>
        <taxon>Sphingomonadaceae</taxon>
        <taxon>Novosphingobium</taxon>
    </lineage>
</organism>
<feature type="transmembrane region" description="Helical" evidence="2">
    <location>
        <begin position="439"/>
        <end position="459"/>
    </location>
</feature>
<feature type="transmembrane region" description="Helical" evidence="2">
    <location>
        <begin position="174"/>
        <end position="195"/>
    </location>
</feature>
<keyword evidence="2" id="KW-0472">Membrane</keyword>
<feature type="region of interest" description="Disordered" evidence="1">
    <location>
        <begin position="34"/>
        <end position="53"/>
    </location>
</feature>
<dbReference type="PANTHER" id="PTHR37422:SF13">
    <property type="entry name" value="LIPOPOLYSACCHARIDE BIOSYNTHESIS PROTEIN PA4999-RELATED"/>
    <property type="match status" value="1"/>
</dbReference>
<feature type="transmembrane region" description="Helical" evidence="2">
    <location>
        <begin position="414"/>
        <end position="433"/>
    </location>
</feature>
<dbReference type="InterPro" id="IPR051533">
    <property type="entry name" value="WaaL-like"/>
</dbReference>
<feature type="transmembrane region" description="Helical" evidence="2">
    <location>
        <begin position="116"/>
        <end position="135"/>
    </location>
</feature>
<feature type="transmembrane region" description="Helical" evidence="2">
    <location>
        <begin position="293"/>
        <end position="314"/>
    </location>
</feature>
<feature type="region of interest" description="Disordered" evidence="1">
    <location>
        <begin position="465"/>
        <end position="487"/>
    </location>
</feature>
<feature type="transmembrane region" description="Helical" evidence="2">
    <location>
        <begin position="215"/>
        <end position="237"/>
    </location>
</feature>
<feature type="transmembrane region" description="Helical" evidence="2">
    <location>
        <begin position="63"/>
        <end position="80"/>
    </location>
</feature>
<dbReference type="AlphaFoldDB" id="A0A2W5NTQ5"/>
<evidence type="ECO:0000256" key="2">
    <source>
        <dbReference type="SAM" id="Phobius"/>
    </source>
</evidence>
<evidence type="ECO:0000313" key="4">
    <source>
        <dbReference type="Proteomes" id="UP000249082"/>
    </source>
</evidence>
<feature type="transmembrane region" description="Helical" evidence="2">
    <location>
        <begin position="86"/>
        <end position="104"/>
    </location>
</feature>
<sequence>MIAAMAAILTQIPEDGAQRPEVLRGPFRMPSRGRTLGRELERAGERSGGGARFSAPASPYDRTIGFLLPAAAFFLSWWQVGRMPAFNLTMSDIILILCTLLMLVSRGLNARMMGRVSVLWVGGIAMLLGGMLVGSTMHGDFARWPVVAGQYAFALLLIPMVLANCSLAMLRKAAVAYIWGVAVSQAVGITLVNLFSRDLINQYVNKYVVTGNGRLGAFTGEPNSNGAVCVFALIFLLHAVIGKYLRPVVAVPLALVIVAGMVYSASFTAFSATILSIGFVLAFSRIRTVITIALPVLIVVGAYVGLGGPVPAVFEQRVGDAVVSGDPTKAGTFVGRSVLIQEAWEMSGDNLLIGLGSDGYRKASVYGMPVHQLYLLVLNEGGIVSFLGLSLMFAAMFVHGIFITGRSRTDGVSALAILGVFFIYAMSLPHMFARMWNGPVMLMLALAAAGAAASALTTVRRPRWNNRHLPADGQGAQPETERTPEAG</sequence>
<dbReference type="EMBL" id="QFPX01000002">
    <property type="protein sequence ID" value="PZQ56961.1"/>
    <property type="molecule type" value="Genomic_DNA"/>
</dbReference>
<dbReference type="PANTHER" id="PTHR37422">
    <property type="entry name" value="TEICHURONIC ACID BIOSYNTHESIS PROTEIN TUAE"/>
    <property type="match status" value="1"/>
</dbReference>
<evidence type="ECO:0008006" key="5">
    <source>
        <dbReference type="Google" id="ProtNLM"/>
    </source>
</evidence>
<protein>
    <recommendedName>
        <fullName evidence="5">O-antigen ligase domain-containing protein</fullName>
    </recommendedName>
</protein>
<gene>
    <name evidence="3" type="ORF">DI555_02200</name>
</gene>
<comment type="caution">
    <text evidence="3">The sequence shown here is derived from an EMBL/GenBank/DDBJ whole genome shotgun (WGS) entry which is preliminary data.</text>
</comment>
<dbReference type="Proteomes" id="UP000249082">
    <property type="component" value="Unassembled WGS sequence"/>
</dbReference>
<reference evidence="3 4" key="1">
    <citation type="submission" date="2017-08" db="EMBL/GenBank/DDBJ databases">
        <title>Infants hospitalized years apart are colonized by the same room-sourced microbial strains.</title>
        <authorList>
            <person name="Brooks B."/>
            <person name="Olm M.R."/>
            <person name="Firek B.A."/>
            <person name="Baker R."/>
            <person name="Thomas B.C."/>
            <person name="Morowitz M.J."/>
            <person name="Banfield J.F."/>
        </authorList>
    </citation>
    <scope>NUCLEOTIDE SEQUENCE [LARGE SCALE GENOMIC DNA]</scope>
    <source>
        <strain evidence="3">S2_005_002_R2_33</strain>
    </source>
</reference>
<feature type="transmembrane region" description="Helical" evidence="2">
    <location>
        <begin position="244"/>
        <end position="263"/>
    </location>
</feature>
<feature type="compositionally biased region" description="Basic and acidic residues" evidence="1">
    <location>
        <begin position="36"/>
        <end position="45"/>
    </location>
</feature>
<accession>A0A2W5NTQ5</accession>
<proteinExistence type="predicted"/>
<feature type="transmembrane region" description="Helical" evidence="2">
    <location>
        <begin position="383"/>
        <end position="402"/>
    </location>
</feature>
<evidence type="ECO:0000313" key="3">
    <source>
        <dbReference type="EMBL" id="PZQ56961.1"/>
    </source>
</evidence>
<keyword evidence="2" id="KW-1133">Transmembrane helix</keyword>
<name>A0A2W5NTQ5_9SPHN</name>
<evidence type="ECO:0000256" key="1">
    <source>
        <dbReference type="SAM" id="MobiDB-lite"/>
    </source>
</evidence>